<dbReference type="AlphaFoldDB" id="A0A154PCN7"/>
<organism evidence="2 3">
    <name type="scientific">Dufourea novaeangliae</name>
    <name type="common">Sweat bee</name>
    <dbReference type="NCBI Taxonomy" id="178035"/>
    <lineage>
        <taxon>Eukaryota</taxon>
        <taxon>Metazoa</taxon>
        <taxon>Ecdysozoa</taxon>
        <taxon>Arthropoda</taxon>
        <taxon>Hexapoda</taxon>
        <taxon>Insecta</taxon>
        <taxon>Pterygota</taxon>
        <taxon>Neoptera</taxon>
        <taxon>Endopterygota</taxon>
        <taxon>Hymenoptera</taxon>
        <taxon>Apocrita</taxon>
        <taxon>Aculeata</taxon>
        <taxon>Apoidea</taxon>
        <taxon>Anthophila</taxon>
        <taxon>Halictidae</taxon>
        <taxon>Rophitinae</taxon>
        <taxon>Dufourea</taxon>
    </lineage>
</organism>
<dbReference type="Proteomes" id="UP000076502">
    <property type="component" value="Unassembled WGS sequence"/>
</dbReference>
<name>A0A154PCN7_DUFNO</name>
<reference evidence="2 3" key="1">
    <citation type="submission" date="2015-07" db="EMBL/GenBank/DDBJ databases">
        <title>The genome of Dufourea novaeangliae.</title>
        <authorList>
            <person name="Pan H."/>
            <person name="Kapheim K."/>
        </authorList>
    </citation>
    <scope>NUCLEOTIDE SEQUENCE [LARGE SCALE GENOMIC DNA]</scope>
    <source>
        <strain evidence="2">0120121106</strain>
        <tissue evidence="2">Whole body</tissue>
    </source>
</reference>
<protein>
    <submittedName>
        <fullName evidence="2">Uncharacterized protein</fullName>
    </submittedName>
</protein>
<accession>A0A154PCN7</accession>
<sequence length="270" mass="30540">MDRWDRRDGVQDEIDEYNTVRPRELILSSRGLTEALISRSRTKVQRNASPRMHYYYFVKPHDTPSKALTNPRTTPLIAKVSEAELRWEQRSISSLRSVRRDSLGASPLEFFACRAVCFKWEADRMNLEKCLETLLEYNVRDALVGGLDYDCIFVGMEMCNLDGRRDAGSRTNVVQMAGRETRREGTGRRTAGSHDSPTPRGRCSAMSSSLVVGGIKVSGDRDPKISSARTTLHAAWAIRSRALSEACASSRPNASEVVPEMWRKRKFTFT</sequence>
<gene>
    <name evidence="2" type="ORF">WN55_00219</name>
</gene>
<evidence type="ECO:0000313" key="3">
    <source>
        <dbReference type="Proteomes" id="UP000076502"/>
    </source>
</evidence>
<evidence type="ECO:0000256" key="1">
    <source>
        <dbReference type="SAM" id="MobiDB-lite"/>
    </source>
</evidence>
<keyword evidence="3" id="KW-1185">Reference proteome</keyword>
<evidence type="ECO:0000313" key="2">
    <source>
        <dbReference type="EMBL" id="KZC09547.1"/>
    </source>
</evidence>
<dbReference type="EMBL" id="KQ434870">
    <property type="protein sequence ID" value="KZC09547.1"/>
    <property type="molecule type" value="Genomic_DNA"/>
</dbReference>
<feature type="region of interest" description="Disordered" evidence="1">
    <location>
        <begin position="178"/>
        <end position="204"/>
    </location>
</feature>
<proteinExistence type="predicted"/>